<accession>A0ABV8L1E9</accession>
<dbReference type="PANTHER" id="PTHR43162:SF1">
    <property type="entry name" value="PRESTALK A DIFFERENTIATION PROTEIN A"/>
    <property type="match status" value="1"/>
</dbReference>
<name>A0ABV8L1E9_9NOCA</name>
<dbReference type="InterPro" id="IPR036291">
    <property type="entry name" value="NAD(P)-bd_dom_sf"/>
</dbReference>
<dbReference type="Pfam" id="PF13460">
    <property type="entry name" value="NAD_binding_10"/>
    <property type="match status" value="1"/>
</dbReference>
<keyword evidence="3" id="KW-1185">Reference proteome</keyword>
<protein>
    <submittedName>
        <fullName evidence="2">NAD(P)H-binding protein</fullName>
    </submittedName>
</protein>
<proteinExistence type="predicted"/>
<comment type="caution">
    <text evidence="2">The sequence shown here is derived from an EMBL/GenBank/DDBJ whole genome shotgun (WGS) entry which is preliminary data.</text>
</comment>
<sequence>MTTLVTGATGNTGRHVVRELVRRGEKVEALTRDAAAARALLGPEVDLVTGTHTAPSTLDDAWPGVDRLHVTVTAGLAEVGPELIDRAVAAGVRRITVVWGGGVGPVERAYNLTGPAALTTRERIAILAEAAGRPIEFARITHQQAVDRLLATGVSQADAEYVIGWYAESSPESYTVDPTVETLLGRPARTFTQWAAEHAHHFARPTA</sequence>
<organism evidence="2 3">
    <name type="scientific">Nocardia rhizosphaerae</name>
    <dbReference type="NCBI Taxonomy" id="1691571"/>
    <lineage>
        <taxon>Bacteria</taxon>
        <taxon>Bacillati</taxon>
        <taxon>Actinomycetota</taxon>
        <taxon>Actinomycetes</taxon>
        <taxon>Mycobacteriales</taxon>
        <taxon>Nocardiaceae</taxon>
        <taxon>Nocardia</taxon>
    </lineage>
</organism>
<dbReference type="SUPFAM" id="SSF51735">
    <property type="entry name" value="NAD(P)-binding Rossmann-fold domains"/>
    <property type="match status" value="1"/>
</dbReference>
<dbReference type="Gene3D" id="3.40.50.720">
    <property type="entry name" value="NAD(P)-binding Rossmann-like Domain"/>
    <property type="match status" value="2"/>
</dbReference>
<dbReference type="Proteomes" id="UP001595767">
    <property type="component" value="Unassembled WGS sequence"/>
</dbReference>
<dbReference type="InterPro" id="IPR051604">
    <property type="entry name" value="Ergot_Alk_Oxidoreductase"/>
</dbReference>
<evidence type="ECO:0000259" key="1">
    <source>
        <dbReference type="Pfam" id="PF13460"/>
    </source>
</evidence>
<reference evidence="3" key="1">
    <citation type="journal article" date="2019" name="Int. J. Syst. Evol. Microbiol.">
        <title>The Global Catalogue of Microorganisms (GCM) 10K type strain sequencing project: providing services to taxonomists for standard genome sequencing and annotation.</title>
        <authorList>
            <consortium name="The Broad Institute Genomics Platform"/>
            <consortium name="The Broad Institute Genome Sequencing Center for Infectious Disease"/>
            <person name="Wu L."/>
            <person name="Ma J."/>
        </authorList>
    </citation>
    <scope>NUCLEOTIDE SEQUENCE [LARGE SCALE GENOMIC DNA]</scope>
    <source>
        <strain evidence="3">CGMCC 4.7204</strain>
    </source>
</reference>
<evidence type="ECO:0000313" key="3">
    <source>
        <dbReference type="Proteomes" id="UP001595767"/>
    </source>
</evidence>
<feature type="domain" description="NAD(P)-binding" evidence="1">
    <location>
        <begin position="7"/>
        <end position="108"/>
    </location>
</feature>
<dbReference type="PANTHER" id="PTHR43162">
    <property type="match status" value="1"/>
</dbReference>
<dbReference type="EMBL" id="JBHSBA010000003">
    <property type="protein sequence ID" value="MFC4124558.1"/>
    <property type="molecule type" value="Genomic_DNA"/>
</dbReference>
<gene>
    <name evidence="2" type="ORF">ACFOW8_06440</name>
</gene>
<evidence type="ECO:0000313" key="2">
    <source>
        <dbReference type="EMBL" id="MFC4124558.1"/>
    </source>
</evidence>
<dbReference type="RefSeq" id="WP_378546835.1">
    <property type="nucleotide sequence ID" value="NZ_JBHSBA010000003.1"/>
</dbReference>
<dbReference type="InterPro" id="IPR016040">
    <property type="entry name" value="NAD(P)-bd_dom"/>
</dbReference>